<gene>
    <name evidence="1" type="ORF">K3G42_011115</name>
</gene>
<evidence type="ECO:0000313" key="2">
    <source>
        <dbReference type="Proteomes" id="UP000827872"/>
    </source>
</evidence>
<protein>
    <submittedName>
        <fullName evidence="1">Uncharacterized protein</fullName>
    </submittedName>
</protein>
<name>A0ACB8EVX7_9SAUR</name>
<keyword evidence="2" id="KW-1185">Reference proteome</keyword>
<accession>A0ACB8EVX7</accession>
<evidence type="ECO:0000313" key="1">
    <source>
        <dbReference type="EMBL" id="KAH7996809.1"/>
    </source>
</evidence>
<organism evidence="1 2">
    <name type="scientific">Sphaerodactylus townsendi</name>
    <dbReference type="NCBI Taxonomy" id="933632"/>
    <lineage>
        <taxon>Eukaryota</taxon>
        <taxon>Metazoa</taxon>
        <taxon>Chordata</taxon>
        <taxon>Craniata</taxon>
        <taxon>Vertebrata</taxon>
        <taxon>Euteleostomi</taxon>
        <taxon>Lepidosauria</taxon>
        <taxon>Squamata</taxon>
        <taxon>Bifurcata</taxon>
        <taxon>Gekkota</taxon>
        <taxon>Sphaerodactylidae</taxon>
        <taxon>Sphaerodactylus</taxon>
    </lineage>
</organism>
<proteinExistence type="predicted"/>
<reference evidence="1" key="1">
    <citation type="submission" date="2021-08" db="EMBL/GenBank/DDBJ databases">
        <title>The first chromosome-level gecko genome reveals the dynamic sex chromosomes of Neotropical dwarf geckos (Sphaerodactylidae: Sphaerodactylus).</title>
        <authorList>
            <person name="Pinto B.J."/>
            <person name="Keating S.E."/>
            <person name="Gamble T."/>
        </authorList>
    </citation>
    <scope>NUCLEOTIDE SEQUENCE</scope>
    <source>
        <strain evidence="1">TG3544</strain>
    </source>
</reference>
<dbReference type="EMBL" id="CM037628">
    <property type="protein sequence ID" value="KAH7996809.1"/>
    <property type="molecule type" value="Genomic_DNA"/>
</dbReference>
<dbReference type="Proteomes" id="UP000827872">
    <property type="component" value="Linkage Group LG15"/>
</dbReference>
<comment type="caution">
    <text evidence="1">The sequence shown here is derived from an EMBL/GenBank/DDBJ whole genome shotgun (WGS) entry which is preliminary data.</text>
</comment>
<sequence length="111" mass="11891">MPSQHWGQDLVFPPPIKPHLWFPCQLRGPSMRLRSHGSPLQTLGALGGGQAAQSPCLTQKALHLCQAVSTWACRGEFAGMINTVSKKYPPTPSTTGLSGNKNTGTLTLVLK</sequence>